<keyword evidence="1" id="KW-0732">Signal</keyword>
<gene>
    <name evidence="2" type="ORF">PHYPSEUDO_003935</name>
</gene>
<comment type="caution">
    <text evidence="2">The sequence shown here is derived from an EMBL/GenBank/DDBJ whole genome shotgun (WGS) entry which is preliminary data.</text>
</comment>
<reference evidence="2" key="1">
    <citation type="submission" date="2021-02" db="EMBL/GenBank/DDBJ databases">
        <authorList>
            <person name="Palmer J.M."/>
        </authorList>
    </citation>
    <scope>NUCLEOTIDE SEQUENCE</scope>
    <source>
        <strain evidence="2">SCRP734</strain>
    </source>
</reference>
<name>A0A8T1VQ12_9STRA</name>
<evidence type="ECO:0000313" key="3">
    <source>
        <dbReference type="Proteomes" id="UP000694044"/>
    </source>
</evidence>
<dbReference type="PROSITE" id="PS51257">
    <property type="entry name" value="PROKAR_LIPOPROTEIN"/>
    <property type="match status" value="1"/>
</dbReference>
<sequence>MRFAFTLAFLVATFLSSCTSFTGAEGFELANQDVPAHDTEAIDLTDIVRRLRGRHKLQDEERMLPANHGALLRLAKSNSLNSVPSSKILDAVKAHKPLPKWVKALLVVGGLASVGGSIYAIIKAVQNK</sequence>
<evidence type="ECO:0000313" key="2">
    <source>
        <dbReference type="EMBL" id="KAG7383201.1"/>
    </source>
</evidence>
<feature type="signal peptide" evidence="1">
    <location>
        <begin position="1"/>
        <end position="24"/>
    </location>
</feature>
<evidence type="ECO:0000256" key="1">
    <source>
        <dbReference type="SAM" id="SignalP"/>
    </source>
</evidence>
<dbReference type="Proteomes" id="UP000694044">
    <property type="component" value="Unassembled WGS sequence"/>
</dbReference>
<accession>A0A8T1VQ12</accession>
<dbReference type="EMBL" id="JAGDFM010000183">
    <property type="protein sequence ID" value="KAG7383201.1"/>
    <property type="molecule type" value="Genomic_DNA"/>
</dbReference>
<dbReference type="AlphaFoldDB" id="A0A8T1VQ12"/>
<protein>
    <recommendedName>
        <fullName evidence="4">RxLR effector protein</fullName>
    </recommendedName>
</protein>
<evidence type="ECO:0008006" key="4">
    <source>
        <dbReference type="Google" id="ProtNLM"/>
    </source>
</evidence>
<keyword evidence="3" id="KW-1185">Reference proteome</keyword>
<feature type="chain" id="PRO_5035724032" description="RxLR effector protein" evidence="1">
    <location>
        <begin position="25"/>
        <end position="128"/>
    </location>
</feature>
<organism evidence="2 3">
    <name type="scientific">Phytophthora pseudosyringae</name>
    <dbReference type="NCBI Taxonomy" id="221518"/>
    <lineage>
        <taxon>Eukaryota</taxon>
        <taxon>Sar</taxon>
        <taxon>Stramenopiles</taxon>
        <taxon>Oomycota</taxon>
        <taxon>Peronosporomycetes</taxon>
        <taxon>Peronosporales</taxon>
        <taxon>Peronosporaceae</taxon>
        <taxon>Phytophthora</taxon>
    </lineage>
</organism>
<dbReference type="OrthoDB" id="129842at2759"/>
<proteinExistence type="predicted"/>